<name>A0A1E5FZL4_9FIRM</name>
<sequence>MSKHMVCIKKVMSGTWEVLSPLKEKHESTEKEDHVKVIRSRISPYYSEGGRAVYKGKGETEVCIV</sequence>
<organism evidence="1 2">
    <name type="scientific">Desulfuribacillus alkaliarsenatis</name>
    <dbReference type="NCBI Taxonomy" id="766136"/>
    <lineage>
        <taxon>Bacteria</taxon>
        <taxon>Bacillati</taxon>
        <taxon>Bacillota</taxon>
        <taxon>Desulfuribacillia</taxon>
        <taxon>Desulfuribacillales</taxon>
        <taxon>Desulfuribacillaceae</taxon>
        <taxon>Desulfuribacillus</taxon>
    </lineage>
</organism>
<reference evidence="1 2" key="1">
    <citation type="submission" date="2016-09" db="EMBL/GenBank/DDBJ databases">
        <title>Draft genome sequence for the type strain of Desulfuribacillus alkaliarsenatis AHT28, an obligately anaerobic, sulfidogenic bacterium isolated from Russian soda lake sediments.</title>
        <authorList>
            <person name="Abin C.A."/>
            <person name="Hollibaugh J.T."/>
        </authorList>
    </citation>
    <scope>NUCLEOTIDE SEQUENCE [LARGE SCALE GENOMIC DNA]</scope>
    <source>
        <strain evidence="1 2">AHT28</strain>
    </source>
</reference>
<dbReference type="RefSeq" id="WP_069643890.1">
    <property type="nucleotide sequence ID" value="NZ_MIJE01000033.1"/>
</dbReference>
<protein>
    <submittedName>
        <fullName evidence="1">Uncharacterized protein</fullName>
    </submittedName>
</protein>
<evidence type="ECO:0000313" key="1">
    <source>
        <dbReference type="EMBL" id="OEF95970.1"/>
    </source>
</evidence>
<accession>A0A1E5FZL4</accession>
<gene>
    <name evidence="1" type="ORF">BHF68_09465</name>
</gene>
<dbReference type="OrthoDB" id="9924947at2"/>
<dbReference type="AlphaFoldDB" id="A0A1E5FZL4"/>
<dbReference type="EMBL" id="MIJE01000033">
    <property type="protein sequence ID" value="OEF95970.1"/>
    <property type="molecule type" value="Genomic_DNA"/>
</dbReference>
<comment type="caution">
    <text evidence="1">The sequence shown here is derived from an EMBL/GenBank/DDBJ whole genome shotgun (WGS) entry which is preliminary data.</text>
</comment>
<dbReference type="Proteomes" id="UP000094296">
    <property type="component" value="Unassembled WGS sequence"/>
</dbReference>
<keyword evidence="2" id="KW-1185">Reference proteome</keyword>
<dbReference type="STRING" id="766136.BHF68_09465"/>
<evidence type="ECO:0000313" key="2">
    <source>
        <dbReference type="Proteomes" id="UP000094296"/>
    </source>
</evidence>
<proteinExistence type="predicted"/>